<keyword evidence="5" id="KW-1185">Reference proteome</keyword>
<dbReference type="Proteomes" id="UP000663829">
    <property type="component" value="Unassembled WGS sequence"/>
</dbReference>
<dbReference type="AlphaFoldDB" id="A0A814VMP8"/>
<name>A0A814VMP8_9BILA</name>
<evidence type="ECO:0000313" key="5">
    <source>
        <dbReference type="Proteomes" id="UP000663829"/>
    </source>
</evidence>
<dbReference type="EMBL" id="CAJOBA010042429">
    <property type="protein sequence ID" value="CAF4132953.1"/>
    <property type="molecule type" value="Genomic_DNA"/>
</dbReference>
<evidence type="ECO:0000313" key="3">
    <source>
        <dbReference type="EMBL" id="CAF3951764.1"/>
    </source>
</evidence>
<gene>
    <name evidence="1" type="ORF">GPM918_LOCUS23027</name>
    <name evidence="2" type="ORF">OVA965_LOCUS29506</name>
    <name evidence="3" type="ORF">SRO942_LOCUS23026</name>
    <name evidence="4" type="ORF">TMI583_LOCUS30281</name>
</gene>
<sequence>MTWFRSLPQVVSVCSIETAASNTVTYSQCFTSGATATSQCTAWTTFVAQLTPRAYTLLTIRGTQDLVGVTVTDATVISNIASALRTSTAYGPVTSNSRSWAVGSCGTAYELSASGTTCQCASPGYIARPCLTNLNWGGINNITCSAASQTITVIFQY</sequence>
<accession>A0A814VMP8</accession>
<dbReference type="EMBL" id="CAJOBC010008074">
    <property type="protein sequence ID" value="CAF3951764.1"/>
    <property type="molecule type" value="Genomic_DNA"/>
</dbReference>
<comment type="caution">
    <text evidence="1">The sequence shown here is derived from an EMBL/GenBank/DDBJ whole genome shotgun (WGS) entry which is preliminary data.</text>
</comment>
<dbReference type="Proteomes" id="UP000682733">
    <property type="component" value="Unassembled WGS sequence"/>
</dbReference>
<protein>
    <submittedName>
        <fullName evidence="1">Uncharacterized protein</fullName>
    </submittedName>
</protein>
<dbReference type="Proteomes" id="UP000677228">
    <property type="component" value="Unassembled WGS sequence"/>
</dbReference>
<dbReference type="EMBL" id="CAJNOQ010008073">
    <property type="protein sequence ID" value="CAF1187508.1"/>
    <property type="molecule type" value="Genomic_DNA"/>
</dbReference>
<proteinExistence type="predicted"/>
<dbReference type="OrthoDB" id="10058141at2759"/>
<dbReference type="Proteomes" id="UP000681722">
    <property type="component" value="Unassembled WGS sequence"/>
</dbReference>
<organism evidence="1 5">
    <name type="scientific">Didymodactylos carnosus</name>
    <dbReference type="NCBI Taxonomy" id="1234261"/>
    <lineage>
        <taxon>Eukaryota</taxon>
        <taxon>Metazoa</taxon>
        <taxon>Spiralia</taxon>
        <taxon>Gnathifera</taxon>
        <taxon>Rotifera</taxon>
        <taxon>Eurotatoria</taxon>
        <taxon>Bdelloidea</taxon>
        <taxon>Philodinida</taxon>
        <taxon>Philodinidae</taxon>
        <taxon>Didymodactylos</taxon>
    </lineage>
</organism>
<evidence type="ECO:0000313" key="1">
    <source>
        <dbReference type="EMBL" id="CAF1187508.1"/>
    </source>
</evidence>
<reference evidence="1" key="1">
    <citation type="submission" date="2021-02" db="EMBL/GenBank/DDBJ databases">
        <authorList>
            <person name="Nowell W R."/>
        </authorList>
    </citation>
    <scope>NUCLEOTIDE SEQUENCE</scope>
</reference>
<dbReference type="EMBL" id="CAJNOK010020824">
    <property type="protein sequence ID" value="CAF1322515.1"/>
    <property type="molecule type" value="Genomic_DNA"/>
</dbReference>
<evidence type="ECO:0000313" key="4">
    <source>
        <dbReference type="EMBL" id="CAF4132953.1"/>
    </source>
</evidence>
<evidence type="ECO:0000313" key="2">
    <source>
        <dbReference type="EMBL" id="CAF1322515.1"/>
    </source>
</evidence>